<feature type="transmembrane region" description="Helical" evidence="1">
    <location>
        <begin position="157"/>
        <end position="179"/>
    </location>
</feature>
<dbReference type="KEGG" id="dpg:DESPIGER_1580"/>
<dbReference type="Proteomes" id="UP000186323">
    <property type="component" value="Chromosome I"/>
</dbReference>
<keyword evidence="1" id="KW-1133">Transmembrane helix</keyword>
<protein>
    <submittedName>
        <fullName evidence="2">Uncharacterized protein</fullName>
    </submittedName>
</protein>
<keyword evidence="1" id="KW-0472">Membrane</keyword>
<evidence type="ECO:0000313" key="3">
    <source>
        <dbReference type="Proteomes" id="UP000186323"/>
    </source>
</evidence>
<keyword evidence="1" id="KW-0812">Transmembrane</keyword>
<keyword evidence="3" id="KW-1185">Reference proteome</keyword>
<gene>
    <name evidence="2" type="ORF">DESPIGER_1580</name>
</gene>
<sequence length="672" mass="69561">MVREEDDGSALAFRGVAFKAGSDGVVRSILDTVAPQGNSTAGTGRIAGKRGIGDIERALAFHITSDGTTVLASFVSGEFAAAHGQRTGVIDGAALASGSFGLVAGEGAIVNGDSGVGRNAGAAGVYPQNIQGTALACSGAIDRVAVKGHIGEIDINFSVLVTGAIISSIIGIALIPLHIQAAALCVVTLGDQAVAGEGGICNIELQVRLPTPAGAAQVQTAAQGIPISCGCIAGEFGVADAAGRTPQYQARAHKIGRRGDSILGDLQLRGIQRTDALIVPTPLDLIAAVTGIAGQSDIVQSDRGVLYADGATVGTVDGIFCVVVPVAAEGAVQDGQLGVFPLALDGNRCPARSARGTGTGQCDGIVRKGGTGDGQALLGVQIGCHSTDDGIIAVSGEGVVLEVNTGDHHVFVSIYSYTCHAGSGIFPSRHAAVEGGAISLNRDQGCRWIGIALFNSHIADRSAWIKIDDAGVFGTTFQRAARQRDSAFISEEAAPCNLVDGDLDAFVDIDVAVIKDQIVERGILLISSILNGCGRPCCPVFDGQRHFRNFKLRRVTGGSIPGNKRVAVPVGVSTIQSNIYCCIYTGTRCWSIIVKIDISINSNSRFSRFIKGNNSISSGKESILCFYIKISINFYDAIRHGNNSAVCCFDISIFCIYCYASAFIDRNSITIC</sequence>
<dbReference type="EMBL" id="LT630450">
    <property type="protein sequence ID" value="SFV73417.1"/>
    <property type="molecule type" value="Genomic_DNA"/>
</dbReference>
<evidence type="ECO:0000256" key="1">
    <source>
        <dbReference type="SAM" id="Phobius"/>
    </source>
</evidence>
<organism evidence="2 3">
    <name type="scientific">Desulfovibrio piger</name>
    <dbReference type="NCBI Taxonomy" id="901"/>
    <lineage>
        <taxon>Bacteria</taxon>
        <taxon>Pseudomonadati</taxon>
        <taxon>Thermodesulfobacteriota</taxon>
        <taxon>Desulfovibrionia</taxon>
        <taxon>Desulfovibrionales</taxon>
        <taxon>Desulfovibrionaceae</taxon>
        <taxon>Desulfovibrio</taxon>
    </lineage>
</organism>
<accession>A0A1K1LFC8</accession>
<dbReference type="AlphaFoldDB" id="A0A1K1LFC8"/>
<reference evidence="3" key="1">
    <citation type="submission" date="2016-10" db="EMBL/GenBank/DDBJ databases">
        <authorList>
            <person name="Wegmann U."/>
        </authorList>
    </citation>
    <scope>NUCLEOTIDE SEQUENCE [LARGE SCALE GENOMIC DNA]</scope>
</reference>
<proteinExistence type="predicted"/>
<evidence type="ECO:0000313" key="2">
    <source>
        <dbReference type="EMBL" id="SFV73417.1"/>
    </source>
</evidence>
<name>A0A1K1LFC8_9BACT</name>